<dbReference type="InterPro" id="IPR045886">
    <property type="entry name" value="ThiF/MoeB/HesA"/>
</dbReference>
<dbReference type="GO" id="GO:0008641">
    <property type="term" value="F:ubiquitin-like modifier activating enzyme activity"/>
    <property type="evidence" value="ECO:0007669"/>
    <property type="project" value="InterPro"/>
</dbReference>
<dbReference type="PANTHER" id="PTHR10953:SF102">
    <property type="entry name" value="ADENYLYLTRANSFERASE AND SULFURTRANSFERASE MOCS3"/>
    <property type="match status" value="1"/>
</dbReference>
<protein>
    <submittedName>
        <fullName evidence="3">Adenylyltransferase/sulfurtransferase</fullName>
    </submittedName>
</protein>
<dbReference type="InterPro" id="IPR000594">
    <property type="entry name" value="ThiF_NAD_FAD-bd"/>
</dbReference>
<name>A0A841Q6J6_9BACI</name>
<dbReference type="GO" id="GO:0005829">
    <property type="term" value="C:cytosol"/>
    <property type="evidence" value="ECO:0007669"/>
    <property type="project" value="TreeGrafter"/>
</dbReference>
<dbReference type="CDD" id="cd00757">
    <property type="entry name" value="ThiF_MoeB_HesA_family"/>
    <property type="match status" value="1"/>
</dbReference>
<keyword evidence="4" id="KW-1185">Reference proteome</keyword>
<evidence type="ECO:0000313" key="4">
    <source>
        <dbReference type="Proteomes" id="UP000581688"/>
    </source>
</evidence>
<dbReference type="EMBL" id="JACHGH010000007">
    <property type="protein sequence ID" value="MBB6454036.1"/>
    <property type="molecule type" value="Genomic_DNA"/>
</dbReference>
<dbReference type="SUPFAM" id="SSF69572">
    <property type="entry name" value="Activating enzymes of the ubiquitin-like proteins"/>
    <property type="match status" value="1"/>
</dbReference>
<dbReference type="NCBIfam" id="NF009123">
    <property type="entry name" value="PRK12475.1"/>
    <property type="match status" value="1"/>
</dbReference>
<feature type="domain" description="THIF-type NAD/FAD binding fold" evidence="2">
    <location>
        <begin position="5"/>
        <end position="241"/>
    </location>
</feature>
<dbReference type="Pfam" id="PF00899">
    <property type="entry name" value="ThiF"/>
    <property type="match status" value="1"/>
</dbReference>
<dbReference type="GO" id="GO:0004792">
    <property type="term" value="F:thiosulfate-cyanide sulfurtransferase activity"/>
    <property type="evidence" value="ECO:0007669"/>
    <property type="project" value="TreeGrafter"/>
</dbReference>
<accession>A0A841Q6J6</accession>
<dbReference type="AlphaFoldDB" id="A0A841Q6J6"/>
<sequence length="336" mass="37350">MKDRYSRQILFRSIGEEGQNHIGNKHVLVIGAGALGTANAEGLVRAGIGKLTIIDRDYVEVSNLQRQQLYAEQDAIDQLPKAVAAKKRLNKINSEVEIEALVMDVDPTNLVPLLRDVDVALDATDNFTIRFIMNDLYQKYDIPWIFGSCVGSVGMSYTILPGESPCLSCLLQAAPMSGATCDSVGIISPAVQMVAAHQTTEALKLLVEDQKALRSQLVTFDLWHNHYQTINVKRAKRADCPTCGENPTYPNLSYESQTKVAVLCGRDTVQIRADREFSLDDLAARLQHVGDIKRNPFLLSIEYKSFRLVFFRDGRTLIHGTSSIEQAKSVYYQLVG</sequence>
<evidence type="ECO:0000313" key="3">
    <source>
        <dbReference type="EMBL" id="MBB6454036.1"/>
    </source>
</evidence>
<evidence type="ECO:0000259" key="2">
    <source>
        <dbReference type="Pfam" id="PF00899"/>
    </source>
</evidence>
<comment type="similarity">
    <text evidence="1">Belongs to the HesA/MoeB/ThiF family.</text>
</comment>
<gene>
    <name evidence="3" type="ORF">HNQ94_002487</name>
</gene>
<dbReference type="FunFam" id="3.40.50.720:FF:000080">
    <property type="entry name" value="Thiazole biosynthesis adenylyltransferase ThiF"/>
    <property type="match status" value="1"/>
</dbReference>
<reference evidence="3 4" key="1">
    <citation type="submission" date="2020-08" db="EMBL/GenBank/DDBJ databases">
        <title>Genomic Encyclopedia of Type Strains, Phase IV (KMG-IV): sequencing the most valuable type-strain genomes for metagenomic binning, comparative biology and taxonomic classification.</title>
        <authorList>
            <person name="Goeker M."/>
        </authorList>
    </citation>
    <scope>NUCLEOTIDE SEQUENCE [LARGE SCALE GENOMIC DNA]</scope>
    <source>
        <strain evidence="3 4">DSM 19612</strain>
    </source>
</reference>
<dbReference type="RefSeq" id="WP_174496857.1">
    <property type="nucleotide sequence ID" value="NZ_CADDWK010000009.1"/>
</dbReference>
<dbReference type="InterPro" id="IPR035985">
    <property type="entry name" value="Ubiquitin-activating_enz"/>
</dbReference>
<dbReference type="GO" id="GO:0008146">
    <property type="term" value="F:sulfotransferase activity"/>
    <property type="evidence" value="ECO:0007669"/>
    <property type="project" value="TreeGrafter"/>
</dbReference>
<dbReference type="Gene3D" id="3.40.50.720">
    <property type="entry name" value="NAD(P)-binding Rossmann-like Domain"/>
    <property type="match status" value="1"/>
</dbReference>
<dbReference type="PANTHER" id="PTHR10953">
    <property type="entry name" value="UBIQUITIN-ACTIVATING ENZYME E1"/>
    <property type="match status" value="1"/>
</dbReference>
<evidence type="ECO:0000256" key="1">
    <source>
        <dbReference type="ARBA" id="ARBA00009919"/>
    </source>
</evidence>
<dbReference type="Proteomes" id="UP000581688">
    <property type="component" value="Unassembled WGS sequence"/>
</dbReference>
<dbReference type="GO" id="GO:0016779">
    <property type="term" value="F:nucleotidyltransferase activity"/>
    <property type="evidence" value="ECO:0007669"/>
    <property type="project" value="UniProtKB-KW"/>
</dbReference>
<keyword evidence="3" id="KW-0808">Transferase</keyword>
<proteinExistence type="inferred from homology"/>
<comment type="caution">
    <text evidence="3">The sequence shown here is derived from an EMBL/GenBank/DDBJ whole genome shotgun (WGS) entry which is preliminary data.</text>
</comment>
<organism evidence="3 4">
    <name type="scientific">Salirhabdus euzebyi</name>
    <dbReference type="NCBI Taxonomy" id="394506"/>
    <lineage>
        <taxon>Bacteria</taxon>
        <taxon>Bacillati</taxon>
        <taxon>Bacillota</taxon>
        <taxon>Bacilli</taxon>
        <taxon>Bacillales</taxon>
        <taxon>Bacillaceae</taxon>
        <taxon>Salirhabdus</taxon>
    </lineage>
</organism>
<keyword evidence="3" id="KW-0548">Nucleotidyltransferase</keyword>